<feature type="non-terminal residue" evidence="1">
    <location>
        <position position="73"/>
    </location>
</feature>
<feature type="non-terminal residue" evidence="1">
    <location>
        <position position="1"/>
    </location>
</feature>
<comment type="caution">
    <text evidence="1">The sequence shown here is derived from an EMBL/GenBank/DDBJ whole genome shotgun (WGS) entry which is preliminary data.</text>
</comment>
<dbReference type="Proteomes" id="UP001233999">
    <property type="component" value="Unassembled WGS sequence"/>
</dbReference>
<gene>
    <name evidence="1" type="ORF">L9F63_001526</name>
</gene>
<accession>A0AAD8A3S5</accession>
<reference evidence="1" key="2">
    <citation type="submission" date="2023-05" db="EMBL/GenBank/DDBJ databases">
        <authorList>
            <person name="Fouks B."/>
        </authorList>
    </citation>
    <scope>NUCLEOTIDE SEQUENCE</scope>
    <source>
        <strain evidence="1">Stay&amp;Tobe</strain>
        <tissue evidence="1">Testes</tissue>
    </source>
</reference>
<proteinExistence type="predicted"/>
<sequence>IFITSLVLTMPTKETKKMFNYRLSLTGEKIPHKYKYCTYKLTYNLQWNENVTVVARNQTRSNKSKPVEPVLGN</sequence>
<protein>
    <submittedName>
        <fullName evidence="1">Uncharacterized protein</fullName>
    </submittedName>
</protein>
<dbReference type="AlphaFoldDB" id="A0AAD8A3S5"/>
<dbReference type="EMBL" id="JASPKZ010003852">
    <property type="protein sequence ID" value="KAJ9591924.1"/>
    <property type="molecule type" value="Genomic_DNA"/>
</dbReference>
<evidence type="ECO:0000313" key="2">
    <source>
        <dbReference type="Proteomes" id="UP001233999"/>
    </source>
</evidence>
<name>A0AAD8A3S5_DIPPU</name>
<keyword evidence="2" id="KW-1185">Reference proteome</keyword>
<reference evidence="1" key="1">
    <citation type="journal article" date="2023" name="IScience">
        <title>Live-bearing cockroach genome reveals convergent evolutionary mechanisms linked to viviparity in insects and beyond.</title>
        <authorList>
            <person name="Fouks B."/>
            <person name="Harrison M.C."/>
            <person name="Mikhailova A.A."/>
            <person name="Marchal E."/>
            <person name="English S."/>
            <person name="Carruthers M."/>
            <person name="Jennings E.C."/>
            <person name="Chiamaka E.L."/>
            <person name="Frigard R.A."/>
            <person name="Pippel M."/>
            <person name="Attardo G.M."/>
            <person name="Benoit J.B."/>
            <person name="Bornberg-Bauer E."/>
            <person name="Tobe S.S."/>
        </authorList>
    </citation>
    <scope>NUCLEOTIDE SEQUENCE</scope>
    <source>
        <strain evidence="1">Stay&amp;Tobe</strain>
    </source>
</reference>
<organism evidence="1 2">
    <name type="scientific">Diploptera punctata</name>
    <name type="common">Pacific beetle cockroach</name>
    <dbReference type="NCBI Taxonomy" id="6984"/>
    <lineage>
        <taxon>Eukaryota</taxon>
        <taxon>Metazoa</taxon>
        <taxon>Ecdysozoa</taxon>
        <taxon>Arthropoda</taxon>
        <taxon>Hexapoda</taxon>
        <taxon>Insecta</taxon>
        <taxon>Pterygota</taxon>
        <taxon>Neoptera</taxon>
        <taxon>Polyneoptera</taxon>
        <taxon>Dictyoptera</taxon>
        <taxon>Blattodea</taxon>
        <taxon>Blaberoidea</taxon>
        <taxon>Blaberidae</taxon>
        <taxon>Diplopterinae</taxon>
        <taxon>Diploptera</taxon>
    </lineage>
</organism>
<evidence type="ECO:0000313" key="1">
    <source>
        <dbReference type="EMBL" id="KAJ9591924.1"/>
    </source>
</evidence>